<accession>A0A7I7T135</accession>
<evidence type="ECO:0000259" key="4">
    <source>
        <dbReference type="Pfam" id="PF13439"/>
    </source>
</evidence>
<dbReference type="PANTHER" id="PTHR46401:SF2">
    <property type="entry name" value="GLYCOSYLTRANSFERASE WBBK-RELATED"/>
    <property type="match status" value="1"/>
</dbReference>
<dbReference type="PANTHER" id="PTHR46401">
    <property type="entry name" value="GLYCOSYLTRANSFERASE WBBK-RELATED"/>
    <property type="match status" value="1"/>
</dbReference>
<dbReference type="InterPro" id="IPR028098">
    <property type="entry name" value="Glyco_trans_4-like_N"/>
</dbReference>
<dbReference type="AlphaFoldDB" id="A0A7I7T135"/>
<dbReference type="GO" id="GO:0016757">
    <property type="term" value="F:glycosyltransferase activity"/>
    <property type="evidence" value="ECO:0007669"/>
    <property type="project" value="UniProtKB-KW"/>
</dbReference>
<evidence type="ECO:0000313" key="6">
    <source>
        <dbReference type="Proteomes" id="UP000467148"/>
    </source>
</evidence>
<dbReference type="Gene3D" id="3.40.50.2000">
    <property type="entry name" value="Glycogen Phosphorylase B"/>
    <property type="match status" value="2"/>
</dbReference>
<sequence>MTAKPRAAADARPVVLVNHLVEPPEQVTGITRYAFGLLEALIRRNDTRLVLATTWTRTQLPRAIAAGVETVVTLPHIASTPVNNLRQRREVGKIARRHNADVVYAMNPTCPPVRGIPSVITVHDFYYEQLPESYKRRNRLWWKIFFTDAARRAAAIAFVSNSTAADAIRLHPTVKGKAHVVPGAGVLQHSPTTLPTSLAGPPYVLLLGNVTPNKNIGFAVEALRLLAKQGRPVRALHVGRDLTGDLADALSDDGAKLLQSLGGVDDADLDALLRNAAALVQPSRYEGFGIPIIEAQERGVPVIASDIAVFREVAGDGGTLVCLDDVRPLAEALHAITTDEALRSQLSAKARANSARFTWDKSAAAAAALINQLAAAADS</sequence>
<dbReference type="SUPFAM" id="SSF53756">
    <property type="entry name" value="UDP-Glycosyltransferase/glycogen phosphorylase"/>
    <property type="match status" value="1"/>
</dbReference>
<feature type="domain" description="Glycosyltransferase subfamily 4-like N-terminal" evidence="4">
    <location>
        <begin position="28"/>
        <end position="182"/>
    </location>
</feature>
<organism evidence="5 6">
    <name type="scientific">Mycolicibacterium helvum</name>
    <dbReference type="NCBI Taxonomy" id="1534349"/>
    <lineage>
        <taxon>Bacteria</taxon>
        <taxon>Bacillati</taxon>
        <taxon>Actinomycetota</taxon>
        <taxon>Actinomycetes</taxon>
        <taxon>Mycobacteriales</taxon>
        <taxon>Mycobacteriaceae</taxon>
        <taxon>Mycolicibacterium</taxon>
    </lineage>
</organism>
<proteinExistence type="predicted"/>
<dbReference type="Pfam" id="PF13439">
    <property type="entry name" value="Glyco_transf_4"/>
    <property type="match status" value="1"/>
</dbReference>
<reference evidence="5 6" key="1">
    <citation type="journal article" date="2019" name="Emerg. Microbes Infect.">
        <title>Comprehensive subspecies identification of 175 nontuberculous mycobacteria species based on 7547 genomic profiles.</title>
        <authorList>
            <person name="Matsumoto Y."/>
            <person name="Kinjo T."/>
            <person name="Motooka D."/>
            <person name="Nabeya D."/>
            <person name="Jung N."/>
            <person name="Uechi K."/>
            <person name="Horii T."/>
            <person name="Iida T."/>
            <person name="Fujita J."/>
            <person name="Nakamura S."/>
        </authorList>
    </citation>
    <scope>NUCLEOTIDE SEQUENCE [LARGE SCALE GENOMIC DNA]</scope>
    <source>
        <strain evidence="5 6">JCM 30396</strain>
    </source>
</reference>
<evidence type="ECO:0000256" key="2">
    <source>
        <dbReference type="ARBA" id="ARBA00022679"/>
    </source>
</evidence>
<protein>
    <submittedName>
        <fullName evidence="5">Glycosyl transferase family 1</fullName>
    </submittedName>
</protein>
<evidence type="ECO:0000259" key="3">
    <source>
        <dbReference type="Pfam" id="PF00534"/>
    </source>
</evidence>
<dbReference type="EMBL" id="AP022596">
    <property type="protein sequence ID" value="BBY63014.1"/>
    <property type="molecule type" value="Genomic_DNA"/>
</dbReference>
<dbReference type="CDD" id="cd03809">
    <property type="entry name" value="GT4_MtfB-like"/>
    <property type="match status" value="1"/>
</dbReference>
<dbReference type="Proteomes" id="UP000467148">
    <property type="component" value="Chromosome"/>
</dbReference>
<dbReference type="RefSeq" id="WP_163746736.1">
    <property type="nucleotide sequence ID" value="NZ_AP022596.1"/>
</dbReference>
<gene>
    <name evidence="5" type="ORF">MHEL_12570</name>
</gene>
<dbReference type="KEGG" id="mhev:MHEL_12570"/>
<keyword evidence="1" id="KW-0328">Glycosyltransferase</keyword>
<evidence type="ECO:0000256" key="1">
    <source>
        <dbReference type="ARBA" id="ARBA00022676"/>
    </source>
</evidence>
<dbReference type="InterPro" id="IPR001296">
    <property type="entry name" value="Glyco_trans_1"/>
</dbReference>
<name>A0A7I7T135_9MYCO</name>
<keyword evidence="2 5" id="KW-0808">Transferase</keyword>
<dbReference type="Pfam" id="PF00534">
    <property type="entry name" value="Glycos_transf_1"/>
    <property type="match status" value="1"/>
</dbReference>
<feature type="domain" description="Glycosyl transferase family 1" evidence="3">
    <location>
        <begin position="200"/>
        <end position="351"/>
    </location>
</feature>
<evidence type="ECO:0000313" key="5">
    <source>
        <dbReference type="EMBL" id="BBY63014.1"/>
    </source>
</evidence>
<keyword evidence="6" id="KW-1185">Reference proteome</keyword>